<gene>
    <name evidence="8" type="ORF">LTR09_003986</name>
</gene>
<feature type="region of interest" description="Disordered" evidence="5">
    <location>
        <begin position="1"/>
        <end position="48"/>
    </location>
</feature>
<dbReference type="PROSITE" id="PS50850">
    <property type="entry name" value="MFS"/>
    <property type="match status" value="1"/>
</dbReference>
<evidence type="ECO:0000313" key="9">
    <source>
        <dbReference type="Proteomes" id="UP001271007"/>
    </source>
</evidence>
<feature type="compositionally biased region" description="Basic residues" evidence="5">
    <location>
        <begin position="8"/>
        <end position="20"/>
    </location>
</feature>
<evidence type="ECO:0000313" key="8">
    <source>
        <dbReference type="EMBL" id="KAK3054828.1"/>
    </source>
</evidence>
<dbReference type="SUPFAM" id="SSF103473">
    <property type="entry name" value="MFS general substrate transporter"/>
    <property type="match status" value="1"/>
</dbReference>
<dbReference type="InterPro" id="IPR020846">
    <property type="entry name" value="MFS_dom"/>
</dbReference>
<organism evidence="8 9">
    <name type="scientific">Extremus antarcticus</name>
    <dbReference type="NCBI Taxonomy" id="702011"/>
    <lineage>
        <taxon>Eukaryota</taxon>
        <taxon>Fungi</taxon>
        <taxon>Dikarya</taxon>
        <taxon>Ascomycota</taxon>
        <taxon>Pezizomycotina</taxon>
        <taxon>Dothideomycetes</taxon>
        <taxon>Dothideomycetidae</taxon>
        <taxon>Mycosphaerellales</taxon>
        <taxon>Extremaceae</taxon>
        <taxon>Extremus</taxon>
    </lineage>
</organism>
<accession>A0AAJ0DIN3</accession>
<evidence type="ECO:0000256" key="3">
    <source>
        <dbReference type="ARBA" id="ARBA00022989"/>
    </source>
</evidence>
<evidence type="ECO:0000256" key="2">
    <source>
        <dbReference type="ARBA" id="ARBA00022692"/>
    </source>
</evidence>
<evidence type="ECO:0000256" key="1">
    <source>
        <dbReference type="ARBA" id="ARBA00004141"/>
    </source>
</evidence>
<dbReference type="Proteomes" id="UP001271007">
    <property type="component" value="Unassembled WGS sequence"/>
</dbReference>
<dbReference type="EMBL" id="JAWDJX010000010">
    <property type="protein sequence ID" value="KAK3054828.1"/>
    <property type="molecule type" value="Genomic_DNA"/>
</dbReference>
<comment type="subcellular location">
    <subcellularLocation>
        <location evidence="1">Membrane</location>
        <topology evidence="1">Multi-pass membrane protein</topology>
    </subcellularLocation>
</comment>
<feature type="transmembrane region" description="Helical" evidence="6">
    <location>
        <begin position="213"/>
        <end position="234"/>
    </location>
</feature>
<sequence length="613" mass="66797">MPDPLPPRRVRRPRSVHARKSSSALPLKSPGRRTLGWQDGDPEKAHRPGTGPVILHDIDLLAEEIAAADQAQKATEPKPDLKGWRLVVVMFSIFTGLFLSFLDTSIVAVALATKSSRFDSFQNSSWVFTAYLVTYMAFGIILARQSDFVGLKSVWVISMVIFLAFSAACGAAQNMTQLIVFRAFQGIGGSGLYSMCTIVALSAVPPSKIGEMATYVSLTQAVAVVLGPILSGVITHRTDTDNWRWIFFLNLPLCFFALIGLLVAWPKRTRGQDGRPYRMSFKSLEAVDFVGSGLLLTASVMLIFSLQEAGSKVFEWDSGVIIESLVISGVAFVAFVSWEAWIEPKKDWTLKPIFPVRVAAKRVMSSAIVVTVLNGFLWYLIVLNLPDRFQLVGGDNPTIAGLRLLPMVVSAAVGTFLAGGLSRKRNLTGYTTVIASAIQLLGYGLMTTLGSSNSKLEMAKMHIFETFLGLGFGMSIASTTILTILRYLAQPQHTAVMQGCFTQMRSLGGSIGLSISTIIFNHYLRTSPDLEMLLSPWQLEQLYKSPLVIETMDPFEQMAVVDAYAEAFKAQMRVATCVAATAFVVSFGCLERNPPPPGGQTAKRASVASVNYG</sequence>
<evidence type="ECO:0000259" key="7">
    <source>
        <dbReference type="PROSITE" id="PS50850"/>
    </source>
</evidence>
<keyword evidence="9" id="KW-1185">Reference proteome</keyword>
<dbReference type="InterPro" id="IPR036259">
    <property type="entry name" value="MFS_trans_sf"/>
</dbReference>
<feature type="transmembrane region" description="Helical" evidence="6">
    <location>
        <begin position="124"/>
        <end position="142"/>
    </location>
</feature>
<feature type="transmembrane region" description="Helical" evidence="6">
    <location>
        <begin position="86"/>
        <end position="112"/>
    </location>
</feature>
<feature type="transmembrane region" description="Helical" evidence="6">
    <location>
        <begin position="427"/>
        <end position="446"/>
    </location>
</feature>
<keyword evidence="3 6" id="KW-1133">Transmembrane helix</keyword>
<feature type="transmembrane region" description="Helical" evidence="6">
    <location>
        <begin position="466"/>
        <end position="485"/>
    </location>
</feature>
<dbReference type="AlphaFoldDB" id="A0AAJ0DIN3"/>
<feature type="domain" description="Major facilitator superfamily (MFS) profile" evidence="7">
    <location>
        <begin position="89"/>
        <end position="594"/>
    </location>
</feature>
<dbReference type="Gene3D" id="1.20.1250.20">
    <property type="entry name" value="MFS general substrate transporter like domains"/>
    <property type="match status" value="1"/>
</dbReference>
<dbReference type="GO" id="GO:0005886">
    <property type="term" value="C:plasma membrane"/>
    <property type="evidence" value="ECO:0007669"/>
    <property type="project" value="TreeGrafter"/>
</dbReference>
<protein>
    <recommendedName>
        <fullName evidence="7">Major facilitator superfamily (MFS) profile domain-containing protein</fullName>
    </recommendedName>
</protein>
<name>A0AAJ0DIN3_9PEZI</name>
<evidence type="ECO:0000256" key="5">
    <source>
        <dbReference type="SAM" id="MobiDB-lite"/>
    </source>
</evidence>
<feature type="transmembrane region" description="Helical" evidence="6">
    <location>
        <begin position="246"/>
        <end position="265"/>
    </location>
</feature>
<feature type="transmembrane region" description="Helical" evidence="6">
    <location>
        <begin position="318"/>
        <end position="342"/>
    </location>
</feature>
<dbReference type="PANTHER" id="PTHR23501">
    <property type="entry name" value="MAJOR FACILITATOR SUPERFAMILY"/>
    <property type="match status" value="1"/>
</dbReference>
<feature type="transmembrane region" description="Helical" evidence="6">
    <location>
        <begin position="154"/>
        <end position="173"/>
    </location>
</feature>
<keyword evidence="4 6" id="KW-0472">Membrane</keyword>
<reference evidence="8" key="1">
    <citation type="submission" date="2023-04" db="EMBL/GenBank/DDBJ databases">
        <title>Black Yeasts Isolated from many extreme environments.</title>
        <authorList>
            <person name="Coleine C."/>
            <person name="Stajich J.E."/>
            <person name="Selbmann L."/>
        </authorList>
    </citation>
    <scope>NUCLEOTIDE SEQUENCE</scope>
    <source>
        <strain evidence="8">CCFEE 5312</strain>
    </source>
</reference>
<feature type="transmembrane region" description="Helical" evidence="6">
    <location>
        <begin position="401"/>
        <end position="420"/>
    </location>
</feature>
<keyword evidence="2 6" id="KW-0812">Transmembrane</keyword>
<comment type="caution">
    <text evidence="8">The sequence shown here is derived from an EMBL/GenBank/DDBJ whole genome shotgun (WGS) entry which is preliminary data.</text>
</comment>
<dbReference type="InterPro" id="IPR011701">
    <property type="entry name" value="MFS"/>
</dbReference>
<proteinExistence type="predicted"/>
<feature type="transmembrane region" description="Helical" evidence="6">
    <location>
        <begin position="179"/>
        <end position="201"/>
    </location>
</feature>
<dbReference type="PANTHER" id="PTHR23501:SF43">
    <property type="entry name" value="MULTIDRUG TRANSPORTER, PUTATIVE (AFU_ORTHOLOGUE AFUA_6G03040)-RELATED"/>
    <property type="match status" value="1"/>
</dbReference>
<dbReference type="GO" id="GO:0022857">
    <property type="term" value="F:transmembrane transporter activity"/>
    <property type="evidence" value="ECO:0007669"/>
    <property type="project" value="InterPro"/>
</dbReference>
<evidence type="ECO:0000256" key="6">
    <source>
        <dbReference type="SAM" id="Phobius"/>
    </source>
</evidence>
<feature type="transmembrane region" description="Helical" evidence="6">
    <location>
        <begin position="363"/>
        <end position="381"/>
    </location>
</feature>
<feature type="transmembrane region" description="Helical" evidence="6">
    <location>
        <begin position="286"/>
        <end position="306"/>
    </location>
</feature>
<evidence type="ECO:0000256" key="4">
    <source>
        <dbReference type="ARBA" id="ARBA00023136"/>
    </source>
</evidence>
<dbReference type="Pfam" id="PF07690">
    <property type="entry name" value="MFS_1"/>
    <property type="match status" value="1"/>
</dbReference>